<dbReference type="RefSeq" id="WP_119794145.1">
    <property type="nucleotide sequence ID" value="NZ_QYZD01000011.1"/>
</dbReference>
<dbReference type="EMBL" id="QYZD01000011">
    <property type="protein sequence ID" value="RJG23275.1"/>
    <property type="molecule type" value="Genomic_DNA"/>
</dbReference>
<gene>
    <name evidence="1" type="ORF">DQX05_13570</name>
</gene>
<accession>A0A3A3GIN3</accession>
<comment type="caution">
    <text evidence="1">The sequence shown here is derived from an EMBL/GenBank/DDBJ whole genome shotgun (WGS) entry which is preliminary data.</text>
</comment>
<evidence type="ECO:0000313" key="2">
    <source>
        <dbReference type="Proteomes" id="UP000266177"/>
    </source>
</evidence>
<sequence>MPLIPIQRIVSHERSVISAADSTAAAAQLLSGGAPNVVHTAKLAWQEHVLASLIDKYSDFLSGPMPELIAPPAGPKRNETKGFAAQTYPIQLEVPDPIFIRCCIYDPTRTYFRIDLCNIEKLNMLDAPVPLLIGGQSSTSLFCSLTADRRSGKATQLIRCYSIPIQFDAALIGLDVQFLFSFEQAGSSPSSDPHMSGFAFAAEVYQSVHGK</sequence>
<evidence type="ECO:0000313" key="1">
    <source>
        <dbReference type="EMBL" id="RJG23275.1"/>
    </source>
</evidence>
<dbReference type="Proteomes" id="UP000266177">
    <property type="component" value="Unassembled WGS sequence"/>
</dbReference>
<name>A0A3A3GIN3_PANTH</name>
<reference evidence="1 2" key="1">
    <citation type="submission" date="2018-09" db="EMBL/GenBank/DDBJ databases">
        <title>Paenibacillus SK2017-BO5.</title>
        <authorList>
            <person name="Piskunova J.V."/>
            <person name="Dubiley S.A."/>
            <person name="Severinov K.V."/>
        </authorList>
    </citation>
    <scope>NUCLEOTIDE SEQUENCE [LARGE SCALE GENOMIC DNA]</scope>
    <source>
        <strain evidence="1 2">BO5</strain>
    </source>
</reference>
<protein>
    <submittedName>
        <fullName evidence="1">Histones H3 and H4</fullName>
    </submittedName>
</protein>
<proteinExistence type="predicted"/>
<organism evidence="1 2">
    <name type="scientific">Paenibacillus thiaminolyticus</name>
    <name type="common">Bacillus thiaminolyticus</name>
    <dbReference type="NCBI Taxonomy" id="49283"/>
    <lineage>
        <taxon>Bacteria</taxon>
        <taxon>Bacillati</taxon>
        <taxon>Bacillota</taxon>
        <taxon>Bacilli</taxon>
        <taxon>Bacillales</taxon>
        <taxon>Paenibacillaceae</taxon>
        <taxon>Paenibacillus</taxon>
    </lineage>
</organism>
<dbReference type="OrthoDB" id="2586581at2"/>
<dbReference type="AlphaFoldDB" id="A0A3A3GIN3"/>